<keyword evidence="3" id="KW-0378">Hydrolase</keyword>
<dbReference type="PANTHER" id="PTHR47359:SF3">
    <property type="entry name" value="NLP_P60 DOMAIN-CONTAINING PROTEIN-RELATED"/>
    <property type="match status" value="1"/>
</dbReference>
<protein>
    <submittedName>
        <fullName evidence="7">C40 family peptidase</fullName>
    </submittedName>
</protein>
<feature type="transmembrane region" description="Helical" evidence="5">
    <location>
        <begin position="20"/>
        <end position="43"/>
    </location>
</feature>
<sequence>MEPTTWVAAARKLWQHRGKLFAVAAALAPIAFTAVLVFVVVIAGGGAPQVDAMVTPQCQKQLQSQGVSADPGVSFGAGPVNNGKAVIATGIQMKIPEKGIVIGLATALEESGLNNKANPHVPESMSIPHEGTGQDHLSVGIFQQQPWWGPIKDLMTPGVAARKFFEKLLKVGGWQAMAPTQAAQAVQGSAFPDAYAAFIAPATVFYRQHVHEVLATSGGSAPPEAARDDHGRDVCGVLVDPNSVQTPTAEPRAGTAAGVAAVRYAEHQIGLPYVWGGGSLDGPTGGGFDCSGLVRFAIYQASGHRIVLPRVTWDMAHAGRLVPRNAVQPGDLVFSNPEANPSTGIIGPGHVQMVVNPSTVVEALDFGIPVKLSPFPTHYMAIKRVL</sequence>
<evidence type="ECO:0000256" key="4">
    <source>
        <dbReference type="ARBA" id="ARBA00022807"/>
    </source>
</evidence>
<reference evidence="7 8" key="1">
    <citation type="submission" date="2024-08" db="EMBL/GenBank/DDBJ databases">
        <title>Mycobacterium servetensis sp. nov., a novel rapid-growing mycobacterial species recovered from a human patient in Zaragoza, Spain.</title>
        <authorList>
            <person name="Tristancho-Baro A.I."/>
            <person name="Buenestado-Serrano S."/>
            <person name="Garcia De Viedma D."/>
            <person name="Milagro-Beamonte A."/>
            <person name="Burillo N."/>
            <person name="Sanz S."/>
            <person name="Lopez-Calleja A.I."/>
            <person name="Penas-Utrilla D."/>
            <person name="Guardingo M."/>
            <person name="Garcia M.J."/>
            <person name="Vinuelas-Bayon J."/>
        </authorList>
    </citation>
    <scope>NUCLEOTIDE SEQUENCE [LARGE SCALE GENOMIC DNA]</scope>
    <source>
        <strain evidence="8">HUMS_12744610</strain>
    </source>
</reference>
<keyword evidence="5" id="KW-1133">Transmembrane helix</keyword>
<evidence type="ECO:0000256" key="2">
    <source>
        <dbReference type="ARBA" id="ARBA00022670"/>
    </source>
</evidence>
<keyword evidence="5" id="KW-0812">Transmembrane</keyword>
<dbReference type="Gene3D" id="3.90.1720.10">
    <property type="entry name" value="endopeptidase domain like (from Nostoc punctiforme)"/>
    <property type="match status" value="1"/>
</dbReference>
<evidence type="ECO:0000313" key="7">
    <source>
        <dbReference type="EMBL" id="MEY8019134.1"/>
    </source>
</evidence>
<dbReference type="InterPro" id="IPR038765">
    <property type="entry name" value="Papain-like_cys_pep_sf"/>
</dbReference>
<dbReference type="EMBL" id="JBGEDP010000003">
    <property type="protein sequence ID" value="MEY8019134.1"/>
    <property type="molecule type" value="Genomic_DNA"/>
</dbReference>
<dbReference type="PANTHER" id="PTHR47359">
    <property type="entry name" value="PEPTIDOGLYCAN DL-ENDOPEPTIDASE CWLO"/>
    <property type="match status" value="1"/>
</dbReference>
<feature type="domain" description="NlpC/P60" evidence="6">
    <location>
        <begin position="255"/>
        <end position="386"/>
    </location>
</feature>
<keyword evidence="2" id="KW-0645">Protease</keyword>
<evidence type="ECO:0000256" key="5">
    <source>
        <dbReference type="SAM" id="Phobius"/>
    </source>
</evidence>
<dbReference type="Proteomes" id="UP001564760">
    <property type="component" value="Unassembled WGS sequence"/>
</dbReference>
<dbReference type="Pfam" id="PF00877">
    <property type="entry name" value="NLPC_P60"/>
    <property type="match status" value="1"/>
</dbReference>
<dbReference type="InterPro" id="IPR000064">
    <property type="entry name" value="NLP_P60_dom"/>
</dbReference>
<keyword evidence="8" id="KW-1185">Reference proteome</keyword>
<dbReference type="InterPro" id="IPR051794">
    <property type="entry name" value="PG_Endopeptidase_C40"/>
</dbReference>
<dbReference type="SUPFAM" id="SSF54001">
    <property type="entry name" value="Cysteine proteinases"/>
    <property type="match status" value="1"/>
</dbReference>
<gene>
    <name evidence="7" type="ORF">AB8998_31300</name>
</gene>
<dbReference type="PROSITE" id="PS51935">
    <property type="entry name" value="NLPC_P60"/>
    <property type="match status" value="1"/>
</dbReference>
<comment type="similarity">
    <text evidence="1">Belongs to the peptidase C40 family.</text>
</comment>
<evidence type="ECO:0000256" key="1">
    <source>
        <dbReference type="ARBA" id="ARBA00007074"/>
    </source>
</evidence>
<keyword evidence="4" id="KW-0788">Thiol protease</keyword>
<keyword evidence="5" id="KW-0472">Membrane</keyword>
<dbReference type="RefSeq" id="WP_369742159.1">
    <property type="nucleotide sequence ID" value="NZ_JBGEDP010000003.1"/>
</dbReference>
<organism evidence="7 8">
    <name type="scientific">Mycobacterium servetii</name>
    <dbReference type="NCBI Taxonomy" id="3237418"/>
    <lineage>
        <taxon>Bacteria</taxon>
        <taxon>Bacillati</taxon>
        <taxon>Actinomycetota</taxon>
        <taxon>Actinomycetes</taxon>
        <taxon>Mycobacteriales</taxon>
        <taxon>Mycobacteriaceae</taxon>
        <taxon>Mycobacterium</taxon>
    </lineage>
</organism>
<proteinExistence type="inferred from homology"/>
<name>A0ABV4C9A8_9MYCO</name>
<accession>A0ABV4C9A8</accession>
<evidence type="ECO:0000313" key="8">
    <source>
        <dbReference type="Proteomes" id="UP001564760"/>
    </source>
</evidence>
<evidence type="ECO:0000259" key="6">
    <source>
        <dbReference type="PROSITE" id="PS51935"/>
    </source>
</evidence>
<evidence type="ECO:0000256" key="3">
    <source>
        <dbReference type="ARBA" id="ARBA00022801"/>
    </source>
</evidence>
<comment type="caution">
    <text evidence="7">The sequence shown here is derived from an EMBL/GenBank/DDBJ whole genome shotgun (WGS) entry which is preliminary data.</text>
</comment>